<dbReference type="EMBL" id="CP017708">
    <property type="protein sequence ID" value="WAN70081.1"/>
    <property type="molecule type" value="Genomic_DNA"/>
</dbReference>
<sequence>MPIASMPIASFPLPILCSLFPVPCSLFPKITKLKTTIVHHKL</sequence>
<dbReference type="Proteomes" id="UP000176944">
    <property type="component" value="Chromosome"/>
</dbReference>
<proteinExistence type="predicted"/>
<reference evidence="1" key="1">
    <citation type="journal article" date="2017" name="Proc. Natl. Acad. Sci. U.S.A.">
        <title>Comparative genomics uncovers the prolific and distinctive metabolic potential of the cyanobacterial genus Moorea.</title>
        <authorList>
            <person name="Leao T."/>
            <person name="Castelao G."/>
            <person name="Korobeynikov A."/>
            <person name="Monroe E.A."/>
            <person name="Podell S."/>
            <person name="Glukhov E."/>
            <person name="Allen E.E."/>
            <person name="Gerwick W.H."/>
            <person name="Gerwick L."/>
        </authorList>
    </citation>
    <scope>NUCLEOTIDE SEQUENCE</scope>
    <source>
        <strain evidence="1">JHB</strain>
    </source>
</reference>
<dbReference type="AlphaFoldDB" id="A0A9Q9UWP6"/>
<organism evidence="1">
    <name type="scientific">Moorena producens (strain JHB)</name>
    <dbReference type="NCBI Taxonomy" id="1454205"/>
    <lineage>
        <taxon>Bacteria</taxon>
        <taxon>Bacillati</taxon>
        <taxon>Cyanobacteriota</taxon>
        <taxon>Cyanophyceae</taxon>
        <taxon>Coleofasciculales</taxon>
        <taxon>Coleofasciculaceae</taxon>
        <taxon>Moorena</taxon>
    </lineage>
</organism>
<gene>
    <name evidence="1" type="ORF">BJP36_39145</name>
</gene>
<protein>
    <submittedName>
        <fullName evidence="1">Uncharacterized protein</fullName>
    </submittedName>
</protein>
<reference evidence="1" key="2">
    <citation type="submission" date="2022-10" db="EMBL/GenBank/DDBJ databases">
        <authorList>
            <person name="Ngo T.-E."/>
        </authorList>
    </citation>
    <scope>NUCLEOTIDE SEQUENCE</scope>
    <source>
        <strain evidence="1">JHB</strain>
    </source>
</reference>
<name>A0A9Q9UWP6_MOOP1</name>
<evidence type="ECO:0000313" key="1">
    <source>
        <dbReference type="EMBL" id="WAN70081.1"/>
    </source>
</evidence>
<accession>A0A9Q9UWP6</accession>